<keyword evidence="6 8" id="KW-1133">Transmembrane helix</keyword>
<feature type="transmembrane region" description="Helical" evidence="8">
    <location>
        <begin position="113"/>
        <end position="135"/>
    </location>
</feature>
<keyword evidence="4" id="KW-0309">Germination</keyword>
<evidence type="ECO:0000256" key="2">
    <source>
        <dbReference type="ARBA" id="ARBA00007998"/>
    </source>
</evidence>
<comment type="subcellular location">
    <subcellularLocation>
        <location evidence="1">Membrane</location>
        <topology evidence="1">Multi-pass membrane protein</topology>
    </subcellularLocation>
</comment>
<dbReference type="Pfam" id="PF03845">
    <property type="entry name" value="Spore_permease"/>
    <property type="match status" value="1"/>
</dbReference>
<dbReference type="PANTHER" id="PTHR34975:SF2">
    <property type="entry name" value="SPORE GERMINATION PROTEIN A2"/>
    <property type="match status" value="1"/>
</dbReference>
<dbReference type="GO" id="GO:0009847">
    <property type="term" value="P:spore germination"/>
    <property type="evidence" value="ECO:0007669"/>
    <property type="project" value="InterPro"/>
</dbReference>
<dbReference type="GO" id="GO:0016020">
    <property type="term" value="C:membrane"/>
    <property type="evidence" value="ECO:0007669"/>
    <property type="project" value="UniProtKB-SubCell"/>
</dbReference>
<feature type="transmembrane region" description="Helical" evidence="8">
    <location>
        <begin position="305"/>
        <end position="328"/>
    </location>
</feature>
<feature type="transmembrane region" description="Helical" evidence="8">
    <location>
        <begin position="41"/>
        <end position="62"/>
    </location>
</feature>
<evidence type="ECO:0000313" key="10">
    <source>
        <dbReference type="Proteomes" id="UP000034166"/>
    </source>
</evidence>
<feature type="transmembrane region" description="Helical" evidence="8">
    <location>
        <begin position="334"/>
        <end position="354"/>
    </location>
</feature>
<dbReference type="PANTHER" id="PTHR34975">
    <property type="entry name" value="SPORE GERMINATION PROTEIN A2"/>
    <property type="match status" value="1"/>
</dbReference>
<comment type="caution">
    <text evidence="9">The sequence shown here is derived from an EMBL/GenBank/DDBJ whole genome shotgun (WGS) entry which is preliminary data.</text>
</comment>
<dbReference type="PATRIC" id="fig|1408103.3.peg.774"/>
<feature type="transmembrane region" description="Helical" evidence="8">
    <location>
        <begin position="220"/>
        <end position="240"/>
    </location>
</feature>
<name>A0A0M2T219_9BACI</name>
<evidence type="ECO:0000256" key="3">
    <source>
        <dbReference type="ARBA" id="ARBA00022448"/>
    </source>
</evidence>
<dbReference type="Proteomes" id="UP000034166">
    <property type="component" value="Unassembled WGS sequence"/>
</dbReference>
<feature type="transmembrane region" description="Helical" evidence="8">
    <location>
        <begin position="189"/>
        <end position="208"/>
    </location>
</feature>
<evidence type="ECO:0000256" key="4">
    <source>
        <dbReference type="ARBA" id="ARBA00022544"/>
    </source>
</evidence>
<gene>
    <name evidence="9" type="ORF">WQ57_03435</name>
</gene>
<proteinExistence type="inferred from homology"/>
<dbReference type="EMBL" id="LAYY01000003">
    <property type="protein sequence ID" value="KKK39297.1"/>
    <property type="molecule type" value="Genomic_DNA"/>
</dbReference>
<evidence type="ECO:0000256" key="5">
    <source>
        <dbReference type="ARBA" id="ARBA00022692"/>
    </source>
</evidence>
<evidence type="ECO:0000313" key="9">
    <source>
        <dbReference type="EMBL" id="KKK39297.1"/>
    </source>
</evidence>
<keyword evidence="10" id="KW-1185">Reference proteome</keyword>
<accession>A0A0M2T219</accession>
<dbReference type="RefSeq" id="WP_046522332.1">
    <property type="nucleotide sequence ID" value="NZ_LAYY01000003.1"/>
</dbReference>
<feature type="transmembrane region" description="Helical" evidence="8">
    <location>
        <begin position="147"/>
        <end position="169"/>
    </location>
</feature>
<keyword evidence="5 8" id="KW-0812">Transmembrane</keyword>
<organism evidence="9 10">
    <name type="scientific">Mesobacillus campisalis</name>
    <dbReference type="NCBI Taxonomy" id="1408103"/>
    <lineage>
        <taxon>Bacteria</taxon>
        <taxon>Bacillati</taxon>
        <taxon>Bacillota</taxon>
        <taxon>Bacilli</taxon>
        <taxon>Bacillales</taxon>
        <taxon>Bacillaceae</taxon>
        <taxon>Mesobacillus</taxon>
    </lineage>
</organism>
<evidence type="ECO:0000256" key="8">
    <source>
        <dbReference type="SAM" id="Phobius"/>
    </source>
</evidence>
<keyword evidence="3" id="KW-0813">Transport</keyword>
<protein>
    <submittedName>
        <fullName evidence="9">Uncharacterized protein</fullName>
    </submittedName>
</protein>
<sequence length="369" mass="41152">MKQTKGKIGIREYVAIIGLTIGSKLSDDTPSILYSTARNSAWISLLLMTLLSIIPILLLLKVMSAHKGKNLHEVNLHLFGKVLGNLFSLVLLAIGFSFVVVDSERYVDIIGTMYFSRTPLIAIYVVLFIVCAYGAKRGIEHIGSTAWLAYFYIKVTLLVALGITFIQGIPELIFPLWGPGIGEIVKTAGSNLSIFADIFFLALIAPLVGTFKEYKRGTLIGFGIGAVEITVSLVLFVMLFDFTSIEVLKYPFHETIRYISIGFLTNVESIFLPFWLVAAFIRFSVYLYLVVVLFGGIFKIKDFEYLVPLMAVLIVALGNASTISVYRIPQLRELLLTWLSPIFFLSPCFMWLAAKLRGDFRNGTSTKNH</sequence>
<feature type="transmembrane region" description="Helical" evidence="8">
    <location>
        <begin position="82"/>
        <end position="101"/>
    </location>
</feature>
<evidence type="ECO:0000256" key="7">
    <source>
        <dbReference type="ARBA" id="ARBA00023136"/>
    </source>
</evidence>
<comment type="similarity">
    <text evidence="2">Belongs to the amino acid-polyamine-organocation (APC) superfamily. Spore germination protein (SGP) (TC 2.A.3.9) family.</text>
</comment>
<dbReference type="AlphaFoldDB" id="A0A0M2T219"/>
<evidence type="ECO:0000256" key="1">
    <source>
        <dbReference type="ARBA" id="ARBA00004141"/>
    </source>
</evidence>
<feature type="transmembrane region" description="Helical" evidence="8">
    <location>
        <begin position="274"/>
        <end position="298"/>
    </location>
</feature>
<reference evidence="9 10" key="1">
    <citation type="submission" date="2015-04" db="EMBL/GenBank/DDBJ databases">
        <title>Taxonomic description and genome sequence of Bacillus campisalis sp. nov., a novel member of the genus Bacillus isolated from solar saltern.</title>
        <authorList>
            <person name="Mathan Kumar R."/>
            <person name="Kaur G."/>
            <person name="Kumar A."/>
            <person name="Singh N.K."/>
            <person name="Kaur N."/>
            <person name="Kumar N."/>
            <person name="Mayilraj S."/>
        </authorList>
    </citation>
    <scope>NUCLEOTIDE SEQUENCE [LARGE SCALE GENOMIC DNA]</scope>
    <source>
        <strain evidence="9 10">SA2-6</strain>
    </source>
</reference>
<dbReference type="InterPro" id="IPR004761">
    <property type="entry name" value="Spore_GerAB"/>
</dbReference>
<keyword evidence="7 8" id="KW-0472">Membrane</keyword>
<dbReference type="OrthoDB" id="2081904at2"/>
<evidence type="ECO:0000256" key="6">
    <source>
        <dbReference type="ARBA" id="ARBA00022989"/>
    </source>
</evidence>